<dbReference type="PANTHER" id="PTHR43758:SF2">
    <property type="entry name" value="OXIDIZED PURINE NUCLEOSIDE TRIPHOSPHATE HYDROLASE"/>
    <property type="match status" value="1"/>
</dbReference>
<keyword evidence="3" id="KW-0479">Metal-binding</keyword>
<sequence>MQEMNKIRTMNLAFLFHDDDVLMIHRGAHKQIWPNKWSGVGGHVEAHEHDDLRSSVLREIQEETGLSADAIDDLLLRYIMIRERDGELRQLYVYFGKTRVREVNETEEGELRWVSRSDWLNLDLIPTNRKMLEHYLAHQEETCVFLGINMEDRDDAQWIRLIGK</sequence>
<name>A0ABW4ZZL4_9BACL</name>
<dbReference type="PROSITE" id="PS51462">
    <property type="entry name" value="NUDIX"/>
    <property type="match status" value="1"/>
</dbReference>
<evidence type="ECO:0000256" key="1">
    <source>
        <dbReference type="ARBA" id="ARBA00001946"/>
    </source>
</evidence>
<evidence type="ECO:0000256" key="2">
    <source>
        <dbReference type="ARBA" id="ARBA00005582"/>
    </source>
</evidence>
<accession>A0ABW4ZZL4</accession>
<dbReference type="Pfam" id="PF00293">
    <property type="entry name" value="NUDIX"/>
    <property type="match status" value="1"/>
</dbReference>
<keyword evidence="4" id="KW-0378">Hydrolase</keyword>
<evidence type="ECO:0000256" key="4">
    <source>
        <dbReference type="ARBA" id="ARBA00022801"/>
    </source>
</evidence>
<comment type="caution">
    <text evidence="7">The sequence shown here is derived from an EMBL/GenBank/DDBJ whole genome shotgun (WGS) entry which is preliminary data.</text>
</comment>
<comment type="cofactor">
    <cofactor evidence="1">
        <name>Mg(2+)</name>
        <dbReference type="ChEBI" id="CHEBI:18420"/>
    </cofactor>
</comment>
<feature type="domain" description="Nudix hydrolase" evidence="6">
    <location>
        <begin position="6"/>
        <end position="137"/>
    </location>
</feature>
<dbReference type="InterPro" id="IPR015797">
    <property type="entry name" value="NUDIX_hydrolase-like_dom_sf"/>
</dbReference>
<reference evidence="8" key="1">
    <citation type="journal article" date="2019" name="Int. J. Syst. Evol. Microbiol.">
        <title>The Global Catalogue of Microorganisms (GCM) 10K type strain sequencing project: providing services to taxonomists for standard genome sequencing and annotation.</title>
        <authorList>
            <consortium name="The Broad Institute Genomics Platform"/>
            <consortium name="The Broad Institute Genome Sequencing Center for Infectious Disease"/>
            <person name="Wu L."/>
            <person name="Ma J."/>
        </authorList>
    </citation>
    <scope>NUCLEOTIDE SEQUENCE [LARGE SCALE GENOMIC DNA]</scope>
    <source>
        <strain evidence="8">CGMCC 1.13574</strain>
    </source>
</reference>
<evidence type="ECO:0000259" key="6">
    <source>
        <dbReference type="PROSITE" id="PS51462"/>
    </source>
</evidence>
<keyword evidence="8" id="KW-1185">Reference proteome</keyword>
<gene>
    <name evidence="7" type="ORF">ACFSOY_12445</name>
</gene>
<comment type="similarity">
    <text evidence="2">Belongs to the Nudix hydrolase family.</text>
</comment>
<evidence type="ECO:0000313" key="8">
    <source>
        <dbReference type="Proteomes" id="UP001597343"/>
    </source>
</evidence>
<dbReference type="RefSeq" id="WP_386047110.1">
    <property type="nucleotide sequence ID" value="NZ_JBHUIO010000008.1"/>
</dbReference>
<organism evidence="7 8">
    <name type="scientific">Tumebacillus lipolyticus</name>
    <dbReference type="NCBI Taxonomy" id="1280370"/>
    <lineage>
        <taxon>Bacteria</taxon>
        <taxon>Bacillati</taxon>
        <taxon>Bacillota</taxon>
        <taxon>Bacilli</taxon>
        <taxon>Bacillales</taxon>
        <taxon>Alicyclobacillaceae</taxon>
        <taxon>Tumebacillus</taxon>
    </lineage>
</organism>
<dbReference type="Proteomes" id="UP001597343">
    <property type="component" value="Unassembled WGS sequence"/>
</dbReference>
<evidence type="ECO:0000256" key="5">
    <source>
        <dbReference type="ARBA" id="ARBA00022842"/>
    </source>
</evidence>
<dbReference type="InterPro" id="IPR000086">
    <property type="entry name" value="NUDIX_hydrolase_dom"/>
</dbReference>
<evidence type="ECO:0000313" key="7">
    <source>
        <dbReference type="EMBL" id="MFD2170804.1"/>
    </source>
</evidence>
<dbReference type="SUPFAM" id="SSF55811">
    <property type="entry name" value="Nudix"/>
    <property type="match status" value="1"/>
</dbReference>
<evidence type="ECO:0000256" key="3">
    <source>
        <dbReference type="ARBA" id="ARBA00022723"/>
    </source>
</evidence>
<keyword evidence="5" id="KW-0460">Magnesium</keyword>
<proteinExistence type="inferred from homology"/>
<dbReference type="EMBL" id="JBHUIO010000008">
    <property type="protein sequence ID" value="MFD2170804.1"/>
    <property type="molecule type" value="Genomic_DNA"/>
</dbReference>
<protein>
    <submittedName>
        <fullName evidence="7">NUDIX domain-containing protein</fullName>
    </submittedName>
</protein>
<dbReference type="PANTHER" id="PTHR43758">
    <property type="entry name" value="7,8-DIHYDRO-8-OXOGUANINE TRIPHOSPHATASE"/>
    <property type="match status" value="1"/>
</dbReference>
<dbReference type="Gene3D" id="3.90.79.10">
    <property type="entry name" value="Nucleoside Triphosphate Pyrophosphohydrolase"/>
    <property type="match status" value="1"/>
</dbReference>